<dbReference type="PANTHER" id="PTHR33154:SF33">
    <property type="entry name" value="TRANSCRIPTIONAL REPRESSOR SDPR"/>
    <property type="match status" value="1"/>
</dbReference>
<dbReference type="Proteomes" id="UP001239083">
    <property type="component" value="Unassembled WGS sequence"/>
</dbReference>
<feature type="region of interest" description="Disordered" evidence="4">
    <location>
        <begin position="112"/>
        <end position="143"/>
    </location>
</feature>
<gene>
    <name evidence="6" type="ORF">QFZ26_001851</name>
</gene>
<keyword evidence="7" id="KW-1185">Reference proteome</keyword>
<protein>
    <submittedName>
        <fullName evidence="6">DNA-binding transcriptional ArsR family regulator</fullName>
    </submittedName>
</protein>
<dbReference type="InterPro" id="IPR011991">
    <property type="entry name" value="ArsR-like_HTH"/>
</dbReference>
<evidence type="ECO:0000313" key="7">
    <source>
        <dbReference type="Proteomes" id="UP001239083"/>
    </source>
</evidence>
<keyword evidence="3" id="KW-0804">Transcription</keyword>
<dbReference type="Gene3D" id="1.10.10.10">
    <property type="entry name" value="Winged helix-like DNA-binding domain superfamily/Winged helix DNA-binding domain"/>
    <property type="match status" value="1"/>
</dbReference>
<dbReference type="InterPro" id="IPR051081">
    <property type="entry name" value="HTH_MetalResp_TranReg"/>
</dbReference>
<dbReference type="RefSeq" id="WP_307041433.1">
    <property type="nucleotide sequence ID" value="NZ_JAUSYY010000001.1"/>
</dbReference>
<reference evidence="6 7" key="1">
    <citation type="submission" date="2023-07" db="EMBL/GenBank/DDBJ databases">
        <title>Comparative genomics of wheat-associated soil bacteria to identify genetic determinants of phenazine resistance.</title>
        <authorList>
            <person name="Mouncey N."/>
        </authorList>
    </citation>
    <scope>NUCLEOTIDE SEQUENCE [LARGE SCALE GENOMIC DNA]</scope>
    <source>
        <strain evidence="6 7">V3I3</strain>
    </source>
</reference>
<proteinExistence type="predicted"/>
<dbReference type="InterPro" id="IPR036390">
    <property type="entry name" value="WH_DNA-bd_sf"/>
</dbReference>
<evidence type="ECO:0000256" key="2">
    <source>
        <dbReference type="ARBA" id="ARBA00023125"/>
    </source>
</evidence>
<dbReference type="Pfam" id="PF01022">
    <property type="entry name" value="HTH_5"/>
    <property type="match status" value="1"/>
</dbReference>
<comment type="caution">
    <text evidence="6">The sequence shown here is derived from an EMBL/GenBank/DDBJ whole genome shotgun (WGS) entry which is preliminary data.</text>
</comment>
<dbReference type="PANTHER" id="PTHR33154">
    <property type="entry name" value="TRANSCRIPTIONAL REGULATOR, ARSR FAMILY"/>
    <property type="match status" value="1"/>
</dbReference>
<organism evidence="6 7">
    <name type="scientific">Agromyces ramosus</name>
    <dbReference type="NCBI Taxonomy" id="33879"/>
    <lineage>
        <taxon>Bacteria</taxon>
        <taxon>Bacillati</taxon>
        <taxon>Actinomycetota</taxon>
        <taxon>Actinomycetes</taxon>
        <taxon>Micrococcales</taxon>
        <taxon>Microbacteriaceae</taxon>
        <taxon>Agromyces</taxon>
    </lineage>
</organism>
<keyword evidence="2 6" id="KW-0238">DNA-binding</keyword>
<evidence type="ECO:0000256" key="1">
    <source>
        <dbReference type="ARBA" id="ARBA00023015"/>
    </source>
</evidence>
<name>A0ABU0RAR6_9MICO</name>
<accession>A0ABU0RAR6</accession>
<keyword evidence="1" id="KW-0805">Transcription regulation</keyword>
<evidence type="ECO:0000256" key="3">
    <source>
        <dbReference type="ARBA" id="ARBA00023163"/>
    </source>
</evidence>
<dbReference type="PRINTS" id="PR00778">
    <property type="entry name" value="HTHARSR"/>
</dbReference>
<feature type="domain" description="HTH arsR-type" evidence="5">
    <location>
        <begin position="3"/>
        <end position="87"/>
    </location>
</feature>
<feature type="compositionally biased region" description="Basic residues" evidence="4">
    <location>
        <begin position="114"/>
        <end position="126"/>
    </location>
</feature>
<dbReference type="InterPro" id="IPR001845">
    <property type="entry name" value="HTH_ArsR_DNA-bd_dom"/>
</dbReference>
<dbReference type="SUPFAM" id="SSF46785">
    <property type="entry name" value="Winged helix' DNA-binding domain"/>
    <property type="match status" value="1"/>
</dbReference>
<dbReference type="SMART" id="SM00418">
    <property type="entry name" value="HTH_ARSR"/>
    <property type="match status" value="1"/>
</dbReference>
<sequence length="143" mass="16112">MMHPFEIAAEPVRRRIIEVLAVGDHAVGTLNEVIAAEFSISRSAVSHHLRILRDQGVVVVQPDEALPQSRLYRLDETFLERLDDAVGELYRLWDHRYGTVFHRAPIHPAIASRAPHRHRAGRKGQRGRTASDAADLTGFPEPE</sequence>
<evidence type="ECO:0000256" key="4">
    <source>
        <dbReference type="SAM" id="MobiDB-lite"/>
    </source>
</evidence>
<dbReference type="CDD" id="cd00090">
    <property type="entry name" value="HTH_ARSR"/>
    <property type="match status" value="1"/>
</dbReference>
<dbReference type="InterPro" id="IPR036388">
    <property type="entry name" value="WH-like_DNA-bd_sf"/>
</dbReference>
<evidence type="ECO:0000259" key="5">
    <source>
        <dbReference type="SMART" id="SM00418"/>
    </source>
</evidence>
<dbReference type="GO" id="GO:0003677">
    <property type="term" value="F:DNA binding"/>
    <property type="evidence" value="ECO:0007669"/>
    <property type="project" value="UniProtKB-KW"/>
</dbReference>
<dbReference type="EMBL" id="JAUSYY010000001">
    <property type="protein sequence ID" value="MDQ0894296.1"/>
    <property type="molecule type" value="Genomic_DNA"/>
</dbReference>
<evidence type="ECO:0000313" key="6">
    <source>
        <dbReference type="EMBL" id="MDQ0894296.1"/>
    </source>
</evidence>